<keyword evidence="3" id="KW-1185">Reference proteome</keyword>
<dbReference type="AlphaFoldDB" id="A0A1W4XH48"/>
<feature type="compositionally biased region" description="Basic residues" evidence="1">
    <location>
        <begin position="104"/>
        <end position="134"/>
    </location>
</feature>
<feature type="region of interest" description="Disordered" evidence="1">
    <location>
        <begin position="85"/>
        <end position="210"/>
    </location>
</feature>
<name>A0A1W4XH48_AGRPL</name>
<dbReference type="RefSeq" id="XP_018331778.1">
    <property type="nucleotide sequence ID" value="XM_018476276.1"/>
</dbReference>
<dbReference type="InterPro" id="IPR036388">
    <property type="entry name" value="WH-like_DNA-bd_sf"/>
</dbReference>
<feature type="compositionally biased region" description="Low complexity" evidence="1">
    <location>
        <begin position="270"/>
        <end position="281"/>
    </location>
</feature>
<feature type="compositionally biased region" description="Polar residues" evidence="1">
    <location>
        <begin position="144"/>
        <end position="157"/>
    </location>
</feature>
<dbReference type="RefSeq" id="XP_025833298.1">
    <property type="nucleotide sequence ID" value="XM_025977513.1"/>
</dbReference>
<dbReference type="GO" id="GO:0003677">
    <property type="term" value="F:DNA binding"/>
    <property type="evidence" value="ECO:0007669"/>
    <property type="project" value="InterPro"/>
</dbReference>
<dbReference type="InterPro" id="IPR036390">
    <property type="entry name" value="WH_DNA-bd_sf"/>
</dbReference>
<dbReference type="Gene3D" id="1.10.10.10">
    <property type="entry name" value="Winged helix-like DNA-binding domain superfamily/Winged helix DNA-binding domain"/>
    <property type="match status" value="1"/>
</dbReference>
<dbReference type="GO" id="GO:0000786">
    <property type="term" value="C:nucleosome"/>
    <property type="evidence" value="ECO:0007669"/>
    <property type="project" value="InterPro"/>
</dbReference>
<gene>
    <name evidence="4 5" type="primary">LOC108741457</name>
</gene>
<protein>
    <submittedName>
        <fullName evidence="4">RNA exonuclease pqe-1 isoform X1</fullName>
    </submittedName>
    <submittedName>
        <fullName evidence="5">RNA exonuclease pqe-1 isoform X2</fullName>
    </submittedName>
</protein>
<feature type="compositionally biased region" description="Basic residues" evidence="1">
    <location>
        <begin position="245"/>
        <end position="262"/>
    </location>
</feature>
<organism evidence="3 4">
    <name type="scientific">Agrilus planipennis</name>
    <name type="common">Emerald ash borer</name>
    <name type="synonym">Agrilus marcopoli</name>
    <dbReference type="NCBI Taxonomy" id="224129"/>
    <lineage>
        <taxon>Eukaryota</taxon>
        <taxon>Metazoa</taxon>
        <taxon>Ecdysozoa</taxon>
        <taxon>Arthropoda</taxon>
        <taxon>Hexapoda</taxon>
        <taxon>Insecta</taxon>
        <taxon>Pterygota</taxon>
        <taxon>Neoptera</taxon>
        <taxon>Endopterygota</taxon>
        <taxon>Coleoptera</taxon>
        <taxon>Polyphaga</taxon>
        <taxon>Elateriformia</taxon>
        <taxon>Buprestoidea</taxon>
        <taxon>Buprestidae</taxon>
        <taxon>Agrilinae</taxon>
        <taxon>Agrilus</taxon>
    </lineage>
</organism>
<reference evidence="4 5" key="1">
    <citation type="submission" date="2025-04" db="UniProtKB">
        <authorList>
            <consortium name="RefSeq"/>
        </authorList>
    </citation>
    <scope>IDENTIFICATION</scope>
    <source>
        <tissue evidence="4 5">Entire body</tissue>
    </source>
</reference>
<keyword evidence="4 5" id="KW-0269">Exonuclease</keyword>
<keyword evidence="4 5" id="KW-0540">Nuclease</keyword>
<evidence type="ECO:0000313" key="3">
    <source>
        <dbReference type="Proteomes" id="UP000192223"/>
    </source>
</evidence>
<evidence type="ECO:0000313" key="4">
    <source>
        <dbReference type="RefSeq" id="XP_018331778.1"/>
    </source>
</evidence>
<feature type="compositionally biased region" description="Low complexity" evidence="1">
    <location>
        <begin position="158"/>
        <end position="176"/>
    </location>
</feature>
<keyword evidence="4 5" id="KW-0378">Hydrolase</keyword>
<evidence type="ECO:0000256" key="1">
    <source>
        <dbReference type="SAM" id="MobiDB-lite"/>
    </source>
</evidence>
<dbReference type="GeneID" id="108741457"/>
<feature type="domain" description="H15" evidence="2">
    <location>
        <begin position="8"/>
        <end position="83"/>
    </location>
</feature>
<feature type="region of interest" description="Disordered" evidence="1">
    <location>
        <begin position="232"/>
        <end position="282"/>
    </location>
</feature>
<feature type="compositionally biased region" description="Polar residues" evidence="1">
    <location>
        <begin position="181"/>
        <end position="191"/>
    </location>
</feature>
<accession>A0A1W4XH48</accession>
<dbReference type="KEGG" id="apln:108741457"/>
<evidence type="ECO:0000313" key="5">
    <source>
        <dbReference type="RefSeq" id="XP_025833298.1"/>
    </source>
</evidence>
<dbReference type="InterPro" id="IPR005818">
    <property type="entry name" value="Histone_H1/H5_H15"/>
</dbReference>
<dbReference type="OrthoDB" id="6754815at2759"/>
<dbReference type="Proteomes" id="UP000192223">
    <property type="component" value="Unplaced"/>
</dbReference>
<feature type="compositionally biased region" description="Low complexity" evidence="1">
    <location>
        <begin position="90"/>
        <end position="103"/>
    </location>
</feature>
<sequence>MSNKRDKSHPRLLPQVLRAVAELKDINGSTAKKIVSRVNELIKRCRTSGPKPRNVTMQVRKALHHGIENGLLKYRGGRYKLVFGGKSRNTRTMATRRTAAAPAPRRRQANASKGRTRKRTTRPKAVQRKKRKRSSSSSKSSSSEDNTTSGDGNETTDSASSMTVSGSSASSSMNTSDARDSTSQSVESFTVESKKDDKNNKSSGRCKTKKNTVGMPTSLWCLIKERCGLSTQRGVRTKETTTNKKTAKKPLRRNKHKKHKARPQQQTLENSHNSNTNAAAAEVPEERIARCDNPNCLCNVDVFTDDTVYDSTKHSHDVQNISYIN</sequence>
<dbReference type="GO" id="GO:0004527">
    <property type="term" value="F:exonuclease activity"/>
    <property type="evidence" value="ECO:0007669"/>
    <property type="project" value="UniProtKB-KW"/>
</dbReference>
<evidence type="ECO:0000259" key="2">
    <source>
        <dbReference type="PROSITE" id="PS51504"/>
    </source>
</evidence>
<dbReference type="PROSITE" id="PS51504">
    <property type="entry name" value="H15"/>
    <property type="match status" value="1"/>
</dbReference>
<proteinExistence type="predicted"/>
<dbReference type="SUPFAM" id="SSF46785">
    <property type="entry name" value="Winged helix' DNA-binding domain"/>
    <property type="match status" value="1"/>
</dbReference>
<dbReference type="GO" id="GO:0006334">
    <property type="term" value="P:nucleosome assembly"/>
    <property type="evidence" value="ECO:0007669"/>
    <property type="project" value="InterPro"/>
</dbReference>